<protein>
    <submittedName>
        <fullName evidence="1">Uncharacterized protein</fullName>
    </submittedName>
</protein>
<evidence type="ECO:0000313" key="1">
    <source>
        <dbReference type="EMBL" id="MCI38026.1"/>
    </source>
</evidence>
<keyword evidence="2" id="KW-1185">Reference proteome</keyword>
<dbReference type="EMBL" id="LXQA010251054">
    <property type="protein sequence ID" value="MCI38026.1"/>
    <property type="molecule type" value="Genomic_DNA"/>
</dbReference>
<reference evidence="1 2" key="1">
    <citation type="journal article" date="2018" name="Front. Plant Sci.">
        <title>Red Clover (Trifolium pratense) and Zigzag Clover (T. medium) - A Picture of Genomic Similarities and Differences.</title>
        <authorList>
            <person name="Dluhosova J."/>
            <person name="Istvanek J."/>
            <person name="Nedelnik J."/>
            <person name="Repkova J."/>
        </authorList>
    </citation>
    <scope>NUCLEOTIDE SEQUENCE [LARGE SCALE GENOMIC DNA]</scope>
    <source>
        <strain evidence="2">cv. 10/8</strain>
        <tissue evidence="1">Leaf</tissue>
    </source>
</reference>
<accession>A0A392RR38</accession>
<dbReference type="AlphaFoldDB" id="A0A392RR38"/>
<name>A0A392RR38_9FABA</name>
<proteinExistence type="predicted"/>
<dbReference type="Proteomes" id="UP000265520">
    <property type="component" value="Unassembled WGS sequence"/>
</dbReference>
<comment type="caution">
    <text evidence="1">The sequence shown here is derived from an EMBL/GenBank/DDBJ whole genome shotgun (WGS) entry which is preliminary data.</text>
</comment>
<evidence type="ECO:0000313" key="2">
    <source>
        <dbReference type="Proteomes" id="UP000265520"/>
    </source>
</evidence>
<organism evidence="1 2">
    <name type="scientific">Trifolium medium</name>
    <dbReference type="NCBI Taxonomy" id="97028"/>
    <lineage>
        <taxon>Eukaryota</taxon>
        <taxon>Viridiplantae</taxon>
        <taxon>Streptophyta</taxon>
        <taxon>Embryophyta</taxon>
        <taxon>Tracheophyta</taxon>
        <taxon>Spermatophyta</taxon>
        <taxon>Magnoliopsida</taxon>
        <taxon>eudicotyledons</taxon>
        <taxon>Gunneridae</taxon>
        <taxon>Pentapetalae</taxon>
        <taxon>rosids</taxon>
        <taxon>fabids</taxon>
        <taxon>Fabales</taxon>
        <taxon>Fabaceae</taxon>
        <taxon>Papilionoideae</taxon>
        <taxon>50 kb inversion clade</taxon>
        <taxon>NPAAA clade</taxon>
        <taxon>Hologalegina</taxon>
        <taxon>IRL clade</taxon>
        <taxon>Trifolieae</taxon>
        <taxon>Trifolium</taxon>
    </lineage>
</organism>
<sequence length="82" mass="9523">MKSLMIQGMSFLVDPPTLRDAPLTFLHVSRSWTFLAFVSSSFDDSWPFSRSCFTFIYEYRETVPAGIQLEEGEDGRYMGFMF</sequence>